<dbReference type="OrthoDB" id="3645144at2759"/>
<feature type="compositionally biased region" description="Basic residues" evidence="1">
    <location>
        <begin position="484"/>
        <end position="496"/>
    </location>
</feature>
<feature type="compositionally biased region" description="Polar residues" evidence="1">
    <location>
        <begin position="165"/>
        <end position="190"/>
    </location>
</feature>
<feature type="region of interest" description="Disordered" evidence="1">
    <location>
        <begin position="482"/>
        <end position="522"/>
    </location>
</feature>
<protein>
    <submittedName>
        <fullName evidence="2">Uncharacterized protein</fullName>
    </submittedName>
</protein>
<organism evidence="2 3">
    <name type="scientific">Cercospora kikuchii</name>
    <dbReference type="NCBI Taxonomy" id="84275"/>
    <lineage>
        <taxon>Eukaryota</taxon>
        <taxon>Fungi</taxon>
        <taxon>Dikarya</taxon>
        <taxon>Ascomycota</taxon>
        <taxon>Pezizomycotina</taxon>
        <taxon>Dothideomycetes</taxon>
        <taxon>Dothideomycetidae</taxon>
        <taxon>Mycosphaerellales</taxon>
        <taxon>Mycosphaerellaceae</taxon>
        <taxon>Cercospora</taxon>
    </lineage>
</organism>
<keyword evidence="3" id="KW-1185">Reference proteome</keyword>
<feature type="region of interest" description="Disordered" evidence="1">
    <location>
        <begin position="1"/>
        <end position="32"/>
    </location>
</feature>
<proteinExistence type="predicted"/>
<dbReference type="Proteomes" id="UP000825890">
    <property type="component" value="Unassembled WGS sequence"/>
</dbReference>
<dbReference type="RefSeq" id="XP_044656027.1">
    <property type="nucleotide sequence ID" value="XM_044800092.1"/>
</dbReference>
<feature type="region of interest" description="Disordered" evidence="1">
    <location>
        <begin position="217"/>
        <end position="247"/>
    </location>
</feature>
<reference evidence="2 3" key="1">
    <citation type="submission" date="2021-01" db="EMBL/GenBank/DDBJ databases">
        <title>Cercospora kikuchii MAFF 305040 whole genome shotgun sequence.</title>
        <authorList>
            <person name="Kashiwa T."/>
            <person name="Suzuki T."/>
        </authorList>
    </citation>
    <scope>NUCLEOTIDE SEQUENCE [LARGE SCALE GENOMIC DNA]</scope>
    <source>
        <strain evidence="2 3">MAFF 305040</strain>
    </source>
</reference>
<sequence>MLDEVSPQRHPWPSRNDVNTMPDPSPFVSWDAPSHSQTVAGMQNNVPVATYFDTNAAYAPSTYNSPSTAIQDNPYGSFGSGMLLGSNMQPHWNTDDHHLQRSASVFTQHMPGQDSRTPAFAPNVPIPPAAFGSTNAANHNIMVEHQVGGYAGDTDAVNLGHPSGRNGQSSFRSSQAAHRSSPRGSLSNAAPRSAYRPPSTPVHHRTGQTIVQSTMPAGAYPTHFDDLQSSPASAARTVASKSKSRGAKNMSTIVTRMSCEEAKALIEAKKATFTSAEKQYVNHFSNRQDALDHLSRLTGALQFHRPHAQLRINTEDIDPTARLVISQYFLDAILEAPAQAEVPDYLTDDNEKQNFVRKNNEQYQQCLSKLEKLTDSSACIFLLLQMVLDVYDHNKGVPLSDLDSRLHTCRGKHKLEIDITFHEKVALIGDILKRYKWVGKDVLNNSNICLVVVATEAYLRTKLNNCDSNAVRQVWKDEEMKNKGVTKRAAKTKKSTRAPIPATTHSASHDKSFTGAGITVDA</sequence>
<accession>A0A9P3CJC9</accession>
<evidence type="ECO:0000256" key="1">
    <source>
        <dbReference type="SAM" id="MobiDB-lite"/>
    </source>
</evidence>
<evidence type="ECO:0000313" key="2">
    <source>
        <dbReference type="EMBL" id="GIZ41540.1"/>
    </source>
</evidence>
<dbReference type="EMBL" id="BOLY01000003">
    <property type="protein sequence ID" value="GIZ41540.1"/>
    <property type="molecule type" value="Genomic_DNA"/>
</dbReference>
<gene>
    <name evidence="2" type="ORF">CKM354_000484100</name>
</gene>
<feature type="region of interest" description="Disordered" evidence="1">
    <location>
        <begin position="153"/>
        <end position="205"/>
    </location>
</feature>
<name>A0A9P3CJC9_9PEZI</name>
<dbReference type="GeneID" id="68290416"/>
<dbReference type="AlphaFoldDB" id="A0A9P3CJC9"/>
<comment type="caution">
    <text evidence="2">The sequence shown here is derived from an EMBL/GenBank/DDBJ whole genome shotgun (WGS) entry which is preliminary data.</text>
</comment>
<evidence type="ECO:0000313" key="3">
    <source>
        <dbReference type="Proteomes" id="UP000825890"/>
    </source>
</evidence>